<keyword evidence="2" id="KW-1185">Reference proteome</keyword>
<comment type="caution">
    <text evidence="1">The sequence shown here is derived from an EMBL/GenBank/DDBJ whole genome shotgun (WGS) entry which is preliminary data.</text>
</comment>
<evidence type="ECO:0008006" key="3">
    <source>
        <dbReference type="Google" id="ProtNLM"/>
    </source>
</evidence>
<name>A0A7X0EF28_9PROT</name>
<dbReference type="EMBL" id="JACIIZ010000017">
    <property type="protein sequence ID" value="MBB6254503.1"/>
    <property type="molecule type" value="Genomic_DNA"/>
</dbReference>
<gene>
    <name evidence="1" type="ORF">FHS74_005092</name>
</gene>
<reference evidence="1 2" key="1">
    <citation type="submission" date="2020-08" db="EMBL/GenBank/DDBJ databases">
        <title>Genomic Encyclopedia of Type Strains, Phase IV (KMG-IV): sequencing the most valuable type-strain genomes for metagenomic binning, comparative biology and taxonomic classification.</title>
        <authorList>
            <person name="Goeker M."/>
        </authorList>
    </citation>
    <scope>NUCLEOTIDE SEQUENCE [LARGE SCALE GENOMIC DNA]</scope>
    <source>
        <strain evidence="1 2">DSM 22198</strain>
    </source>
</reference>
<protein>
    <recommendedName>
        <fullName evidence="3">Xanthine dehydrogenase</fullName>
    </recommendedName>
</protein>
<accession>A0A7X0EF28</accession>
<sequence>MSRAHTPAGARPGYAVILGTNEIASAVAVRLHRRGYGTVLSHDPLPPVIRRKMAFHDALFDDPVTLAGVRAERVDTGAAIPAALTRRDSVIITELGLLDLIVVRNIDLLVDARMQKYQVTPDLRRLARTTIGLGPGFEIGENCDIAIETKPAKTGRIVRDGRTDDADGISRSLGGRGRERFVYATVPARWHTAMEIGSRVFKDYVIGHLGEMAIAAPFDGTLRGVVRDGTEVPAGVKLLEVDPRVRDAVWAGLDDRAQTIADALITAMTARARETPIAGAHKFRLVK</sequence>
<evidence type="ECO:0000313" key="2">
    <source>
        <dbReference type="Proteomes" id="UP000539175"/>
    </source>
</evidence>
<dbReference type="AlphaFoldDB" id="A0A7X0EF28"/>
<organism evidence="1 2">
    <name type="scientific">Nitrospirillum iridis</name>
    <dbReference type="NCBI Taxonomy" id="765888"/>
    <lineage>
        <taxon>Bacteria</taxon>
        <taxon>Pseudomonadati</taxon>
        <taxon>Pseudomonadota</taxon>
        <taxon>Alphaproteobacteria</taxon>
        <taxon>Rhodospirillales</taxon>
        <taxon>Azospirillaceae</taxon>
        <taxon>Nitrospirillum</taxon>
    </lineage>
</organism>
<dbReference type="Proteomes" id="UP000539175">
    <property type="component" value="Unassembled WGS sequence"/>
</dbReference>
<dbReference type="RefSeq" id="WP_184806968.1">
    <property type="nucleotide sequence ID" value="NZ_JACIIZ010000017.1"/>
</dbReference>
<evidence type="ECO:0000313" key="1">
    <source>
        <dbReference type="EMBL" id="MBB6254503.1"/>
    </source>
</evidence>
<proteinExistence type="predicted"/>